<gene>
    <name evidence="2" type="ORF">BP01DRAFT_385462</name>
</gene>
<dbReference type="OrthoDB" id="4506792at2759"/>
<dbReference type="AlphaFoldDB" id="A0A318Z4V8"/>
<feature type="compositionally biased region" description="Pro residues" evidence="1">
    <location>
        <begin position="1"/>
        <end position="16"/>
    </location>
</feature>
<dbReference type="GeneID" id="37078826"/>
<sequence>MSSWSIPPPPARPQEPAPLRRRSSSSSSDKNNSNSRQQYSYASSRRPDTRRDFHRYSTDDEEEVLYDLDEAALAQLPVHLQDTMRELQLERVRKFRLQLQQSSAHGHGHDHSHSLRLCRPVSHSDYAETWFKNMMARLSANQEMREAHYQLRESVPRGYQADGSWRVQQRQWIVGRENDIHAAAALKGEGERDGEGGQENANWFTEEGCDEPQAPSTQQMAIFERDQRARK</sequence>
<dbReference type="RefSeq" id="XP_025428333.1">
    <property type="nucleotide sequence ID" value="XM_025577597.1"/>
</dbReference>
<evidence type="ECO:0000313" key="2">
    <source>
        <dbReference type="EMBL" id="PYH42351.1"/>
    </source>
</evidence>
<feature type="region of interest" description="Disordered" evidence="1">
    <location>
        <begin position="187"/>
        <end position="231"/>
    </location>
</feature>
<dbReference type="Proteomes" id="UP000248349">
    <property type="component" value="Unassembled WGS sequence"/>
</dbReference>
<accession>A0A318Z4V8</accession>
<feature type="compositionally biased region" description="Low complexity" evidence="1">
    <location>
        <begin position="24"/>
        <end position="44"/>
    </location>
</feature>
<protein>
    <submittedName>
        <fullName evidence="2">Uncharacterized protein</fullName>
    </submittedName>
</protein>
<organism evidence="2 3">
    <name type="scientific">Aspergillus saccharolyticus JOP 1030-1</name>
    <dbReference type="NCBI Taxonomy" id="1450539"/>
    <lineage>
        <taxon>Eukaryota</taxon>
        <taxon>Fungi</taxon>
        <taxon>Dikarya</taxon>
        <taxon>Ascomycota</taxon>
        <taxon>Pezizomycotina</taxon>
        <taxon>Eurotiomycetes</taxon>
        <taxon>Eurotiomycetidae</taxon>
        <taxon>Eurotiales</taxon>
        <taxon>Aspergillaceae</taxon>
        <taxon>Aspergillus</taxon>
        <taxon>Aspergillus subgen. Circumdati</taxon>
    </lineage>
</organism>
<evidence type="ECO:0000313" key="3">
    <source>
        <dbReference type="Proteomes" id="UP000248349"/>
    </source>
</evidence>
<feature type="region of interest" description="Disordered" evidence="1">
    <location>
        <begin position="1"/>
        <end position="52"/>
    </location>
</feature>
<evidence type="ECO:0000256" key="1">
    <source>
        <dbReference type="SAM" id="MobiDB-lite"/>
    </source>
</evidence>
<dbReference type="EMBL" id="KZ821252">
    <property type="protein sequence ID" value="PYH42351.1"/>
    <property type="molecule type" value="Genomic_DNA"/>
</dbReference>
<proteinExistence type="predicted"/>
<name>A0A318Z4V8_9EURO</name>
<keyword evidence="3" id="KW-1185">Reference proteome</keyword>
<reference evidence="2 3" key="1">
    <citation type="submission" date="2016-12" db="EMBL/GenBank/DDBJ databases">
        <title>The genomes of Aspergillus section Nigri reveals drivers in fungal speciation.</title>
        <authorList>
            <consortium name="DOE Joint Genome Institute"/>
            <person name="Vesth T.C."/>
            <person name="Nybo J."/>
            <person name="Theobald S."/>
            <person name="Brandl J."/>
            <person name="Frisvad J.C."/>
            <person name="Nielsen K.F."/>
            <person name="Lyhne E.K."/>
            <person name="Kogle M.E."/>
            <person name="Kuo A."/>
            <person name="Riley R."/>
            <person name="Clum A."/>
            <person name="Nolan M."/>
            <person name="Lipzen A."/>
            <person name="Salamov A."/>
            <person name="Henrissat B."/>
            <person name="Wiebenga A."/>
            <person name="De Vries R.P."/>
            <person name="Grigoriev I.V."/>
            <person name="Mortensen U.H."/>
            <person name="Andersen M.R."/>
            <person name="Baker S.E."/>
        </authorList>
    </citation>
    <scope>NUCLEOTIDE SEQUENCE [LARGE SCALE GENOMIC DNA]</scope>
    <source>
        <strain evidence="2 3">JOP 1030-1</strain>
    </source>
</reference>